<dbReference type="Pfam" id="PF13480">
    <property type="entry name" value="Acetyltransf_6"/>
    <property type="match status" value="1"/>
</dbReference>
<feature type="domain" description="BioF2-like acetyltransferase" evidence="1">
    <location>
        <begin position="203"/>
        <end position="356"/>
    </location>
</feature>
<protein>
    <submittedName>
        <fullName evidence="2">CelD/BcsL family acetyltransferase involved in cellulose biosynthesis</fullName>
    </submittedName>
</protein>
<dbReference type="RefSeq" id="WP_183899616.1">
    <property type="nucleotide sequence ID" value="NZ_JACIDW010000003.1"/>
</dbReference>
<dbReference type="EMBL" id="JACIDW010000003">
    <property type="protein sequence ID" value="MBB3963941.1"/>
    <property type="molecule type" value="Genomic_DNA"/>
</dbReference>
<sequence>MQTQKLPLESAPREIAADAELAKLGETDARLSFDAIEIDVVDSMEAIEQEWRALERDRLNSLHQGYDWCASWMKAFGNPAAVIRGRSGMRTVFILPIEIVRSRGVRVAKFIGADHSNINTGLFAADLADAFETLDASDLATRFSGALREKADLLLLQNIPLTWRGRRNPLALLPMVQNQNHAYQLPLFDTMEATLKQLNAKGRRKKFRVQSKRLEELGGFDYVSGSDARSQHMLLDQFFRLKSERFKAMGLPDVFDDVETKAFLHGAIDIRDAKNELFGLEMHAIQLKGAHAGHLAAIAGISRKGDHVICQFSAIDESIGAEASPGEFLFWQMIAGLHGKGVNLFDFGLGDQGYKRSWAPAETDHYDVVLPLTARGSAAGAVHRLVTRGKAYIKSQQRLYRAAQRLRRFAGV</sequence>
<dbReference type="Gene3D" id="3.40.630.30">
    <property type="match status" value="1"/>
</dbReference>
<keyword evidence="2" id="KW-0808">Transferase</keyword>
<gene>
    <name evidence="2" type="ORF">GGQ67_001580</name>
</gene>
<dbReference type="SUPFAM" id="SSF55729">
    <property type="entry name" value="Acyl-CoA N-acyltransferases (Nat)"/>
    <property type="match status" value="1"/>
</dbReference>
<dbReference type="InterPro" id="IPR038740">
    <property type="entry name" value="BioF2-like_GNAT_dom"/>
</dbReference>
<proteinExistence type="predicted"/>
<evidence type="ECO:0000313" key="2">
    <source>
        <dbReference type="EMBL" id="MBB3963941.1"/>
    </source>
</evidence>
<organism evidence="2 3">
    <name type="scientific">Rhizobium metallidurans</name>
    <dbReference type="NCBI Taxonomy" id="1265931"/>
    <lineage>
        <taxon>Bacteria</taxon>
        <taxon>Pseudomonadati</taxon>
        <taxon>Pseudomonadota</taxon>
        <taxon>Alphaproteobacteria</taxon>
        <taxon>Hyphomicrobiales</taxon>
        <taxon>Rhizobiaceae</taxon>
        <taxon>Rhizobium/Agrobacterium group</taxon>
        <taxon>Rhizobium</taxon>
    </lineage>
</organism>
<accession>A0A7W6GBT3</accession>
<comment type="caution">
    <text evidence="2">The sequence shown here is derived from an EMBL/GenBank/DDBJ whole genome shotgun (WGS) entry which is preliminary data.</text>
</comment>
<name>A0A7W6GBT3_9HYPH</name>
<reference evidence="2 3" key="1">
    <citation type="submission" date="2020-08" db="EMBL/GenBank/DDBJ databases">
        <title>Genomic Encyclopedia of Type Strains, Phase IV (KMG-IV): sequencing the most valuable type-strain genomes for metagenomic binning, comparative biology and taxonomic classification.</title>
        <authorList>
            <person name="Goeker M."/>
        </authorList>
    </citation>
    <scope>NUCLEOTIDE SEQUENCE [LARGE SCALE GENOMIC DNA]</scope>
    <source>
        <strain evidence="2 3">DSM 26575</strain>
    </source>
</reference>
<evidence type="ECO:0000259" key="1">
    <source>
        <dbReference type="Pfam" id="PF13480"/>
    </source>
</evidence>
<keyword evidence="3" id="KW-1185">Reference proteome</keyword>
<dbReference type="Proteomes" id="UP000582090">
    <property type="component" value="Unassembled WGS sequence"/>
</dbReference>
<dbReference type="AlphaFoldDB" id="A0A7W6GBT3"/>
<evidence type="ECO:0000313" key="3">
    <source>
        <dbReference type="Proteomes" id="UP000582090"/>
    </source>
</evidence>
<dbReference type="GO" id="GO:0016740">
    <property type="term" value="F:transferase activity"/>
    <property type="evidence" value="ECO:0007669"/>
    <property type="project" value="UniProtKB-KW"/>
</dbReference>
<dbReference type="InterPro" id="IPR016181">
    <property type="entry name" value="Acyl_CoA_acyltransferase"/>
</dbReference>